<feature type="transmembrane region" description="Helical" evidence="11">
    <location>
        <begin position="156"/>
        <end position="174"/>
    </location>
</feature>
<dbReference type="GO" id="GO:0006621">
    <property type="term" value="P:protein retention in ER lumen"/>
    <property type="evidence" value="ECO:0007669"/>
    <property type="project" value="InterPro"/>
</dbReference>
<dbReference type="GO" id="GO:0016192">
    <property type="term" value="P:vesicle-mediated transport"/>
    <property type="evidence" value="ECO:0007669"/>
    <property type="project" value="UniProtKB-KW"/>
</dbReference>
<sequence length="242" mass="28666">MNIFRLVGDGCHILAVFLMLYQLEYVKDATDISILSQELLLITFVLRYLDIGTHFYSLYNTLVKMFYLWSAVAICAQFKLARGNIRDTMVENERIQKSFILIVAFIINIAALPYSFAFGFQGFMWGWSIVLEPAALIPQFVILYENRLRVPPFVKAYIFLMWIYRVFYIMNWIYRSHYEPYYRPNYFVYFFGALHALTLPLAVLLNRYKPYEERNSSEDERGTLTLLDLEQDSYELLNDAED</sequence>
<dbReference type="InterPro" id="IPR000133">
    <property type="entry name" value="ER_ret_rcpt"/>
</dbReference>
<gene>
    <name evidence="12" type="ORF">CTEN210_11101</name>
</gene>
<dbReference type="Pfam" id="PF00810">
    <property type="entry name" value="ER_lumen_recept"/>
    <property type="match status" value="1"/>
</dbReference>
<dbReference type="PRINTS" id="PR00660">
    <property type="entry name" value="ERLUMENR"/>
</dbReference>
<keyword evidence="9 11" id="KW-0472">Membrane</keyword>
<dbReference type="PANTHER" id="PTHR10585">
    <property type="entry name" value="ER LUMEN PROTEIN RETAINING RECEPTOR"/>
    <property type="match status" value="1"/>
</dbReference>
<reference evidence="12 13" key="1">
    <citation type="journal article" date="2021" name="Sci. Rep.">
        <title>The genome of the diatom Chaetoceros tenuissimus carries an ancient integrated fragment of an extant virus.</title>
        <authorList>
            <person name="Hongo Y."/>
            <person name="Kimura K."/>
            <person name="Takaki Y."/>
            <person name="Yoshida Y."/>
            <person name="Baba S."/>
            <person name="Kobayashi G."/>
            <person name="Nagasaki K."/>
            <person name="Hano T."/>
            <person name="Tomaru Y."/>
        </authorList>
    </citation>
    <scope>NUCLEOTIDE SEQUENCE [LARGE SCALE GENOMIC DNA]</scope>
    <source>
        <strain evidence="12 13">NIES-3715</strain>
    </source>
</reference>
<dbReference type="GO" id="GO:0005789">
    <property type="term" value="C:endoplasmic reticulum membrane"/>
    <property type="evidence" value="ECO:0007669"/>
    <property type="project" value="UniProtKB-SubCell"/>
</dbReference>
<comment type="caution">
    <text evidence="12">The sequence shown here is derived from an EMBL/GenBank/DDBJ whole genome shotgun (WGS) entry which is preliminary data.</text>
</comment>
<feature type="transmembrane region" description="Helical" evidence="11">
    <location>
        <begin position="186"/>
        <end position="205"/>
    </location>
</feature>
<feature type="transmembrane region" description="Helical" evidence="11">
    <location>
        <begin position="99"/>
        <end position="118"/>
    </location>
</feature>
<evidence type="ECO:0000256" key="9">
    <source>
        <dbReference type="ARBA" id="ARBA00023136"/>
    </source>
</evidence>
<keyword evidence="13" id="KW-1185">Reference proteome</keyword>
<comment type="similarity">
    <text evidence="2">Belongs to the ERD2 family.</text>
</comment>
<evidence type="ECO:0000256" key="4">
    <source>
        <dbReference type="ARBA" id="ARBA00022692"/>
    </source>
</evidence>
<evidence type="ECO:0000256" key="7">
    <source>
        <dbReference type="ARBA" id="ARBA00022927"/>
    </source>
</evidence>
<keyword evidence="7" id="KW-0653">Protein transport</keyword>
<dbReference type="GO" id="GO:0015031">
    <property type="term" value="P:protein transport"/>
    <property type="evidence" value="ECO:0007669"/>
    <property type="project" value="UniProtKB-KW"/>
</dbReference>
<evidence type="ECO:0000256" key="3">
    <source>
        <dbReference type="ARBA" id="ARBA00022448"/>
    </source>
</evidence>
<dbReference type="GO" id="GO:0046923">
    <property type="term" value="F:ER retention sequence binding"/>
    <property type="evidence" value="ECO:0007669"/>
    <property type="project" value="InterPro"/>
</dbReference>
<keyword evidence="8 11" id="KW-1133">Transmembrane helix</keyword>
<evidence type="ECO:0000313" key="13">
    <source>
        <dbReference type="Proteomes" id="UP001054902"/>
    </source>
</evidence>
<name>A0AAD3D166_9STRA</name>
<evidence type="ECO:0000256" key="2">
    <source>
        <dbReference type="ARBA" id="ARBA00010120"/>
    </source>
</evidence>
<feature type="transmembrane region" description="Helical" evidence="11">
    <location>
        <begin position="55"/>
        <end position="78"/>
    </location>
</feature>
<keyword evidence="4 11" id="KW-0812">Transmembrane</keyword>
<accession>A0AAD3D166</accession>
<protein>
    <recommendedName>
        <fullName evidence="14">ER lumen protein-retaining receptor</fullName>
    </recommendedName>
</protein>
<evidence type="ECO:0000256" key="6">
    <source>
        <dbReference type="ARBA" id="ARBA00022892"/>
    </source>
</evidence>
<dbReference type="AlphaFoldDB" id="A0AAD3D166"/>
<keyword evidence="10" id="KW-0675">Receptor</keyword>
<keyword evidence="5" id="KW-0256">Endoplasmic reticulum</keyword>
<comment type="subcellular location">
    <subcellularLocation>
        <location evidence="1">Endoplasmic reticulum membrane</location>
        <topology evidence="1">Multi-pass membrane protein</topology>
    </subcellularLocation>
</comment>
<evidence type="ECO:0008006" key="14">
    <source>
        <dbReference type="Google" id="ProtNLM"/>
    </source>
</evidence>
<keyword evidence="6" id="KW-0931">ER-Golgi transport</keyword>
<feature type="transmembrane region" description="Helical" evidence="11">
    <location>
        <begin position="124"/>
        <end position="144"/>
    </location>
</feature>
<evidence type="ECO:0000256" key="5">
    <source>
        <dbReference type="ARBA" id="ARBA00022824"/>
    </source>
</evidence>
<evidence type="ECO:0000256" key="10">
    <source>
        <dbReference type="ARBA" id="ARBA00023170"/>
    </source>
</evidence>
<evidence type="ECO:0000256" key="8">
    <source>
        <dbReference type="ARBA" id="ARBA00022989"/>
    </source>
</evidence>
<evidence type="ECO:0000256" key="1">
    <source>
        <dbReference type="ARBA" id="ARBA00004477"/>
    </source>
</evidence>
<organism evidence="12 13">
    <name type="scientific">Chaetoceros tenuissimus</name>
    <dbReference type="NCBI Taxonomy" id="426638"/>
    <lineage>
        <taxon>Eukaryota</taxon>
        <taxon>Sar</taxon>
        <taxon>Stramenopiles</taxon>
        <taxon>Ochrophyta</taxon>
        <taxon>Bacillariophyta</taxon>
        <taxon>Coscinodiscophyceae</taxon>
        <taxon>Chaetocerotophycidae</taxon>
        <taxon>Chaetocerotales</taxon>
        <taxon>Chaetocerotaceae</taxon>
        <taxon>Chaetoceros</taxon>
    </lineage>
</organism>
<keyword evidence="3" id="KW-0813">Transport</keyword>
<proteinExistence type="inferred from homology"/>
<evidence type="ECO:0000313" key="12">
    <source>
        <dbReference type="EMBL" id="GFH54625.1"/>
    </source>
</evidence>
<dbReference type="EMBL" id="BLLK01000047">
    <property type="protein sequence ID" value="GFH54625.1"/>
    <property type="molecule type" value="Genomic_DNA"/>
</dbReference>
<evidence type="ECO:0000256" key="11">
    <source>
        <dbReference type="SAM" id="Phobius"/>
    </source>
</evidence>
<dbReference type="Proteomes" id="UP001054902">
    <property type="component" value="Unassembled WGS sequence"/>
</dbReference>